<sequence length="195" mass="21841">MTNKSTVGPITLRFRARGHLVEWQTSTEHVDLGGVEVPAWITERRIGVGGPDLVVTVAIREGSPDVTQVSFESNAEQSEVRQKHLRALDVDRIAVDLYAAFVAEFGENPTADARDRAMRAAEKVIEQQRLPRDYRILTDDVLRKVAEVYRENIKRGPTKAVAKHFGVKDRMASTYVDRARKAGHLPLTKQGQKKA</sequence>
<dbReference type="Proteomes" id="UP001154266">
    <property type="component" value="Unassembled WGS sequence"/>
</dbReference>
<comment type="caution">
    <text evidence="1">The sequence shown here is derived from an EMBL/GenBank/DDBJ whole genome shotgun (WGS) entry which is preliminary data.</text>
</comment>
<name>A0ABT6GP88_MYCGU</name>
<reference evidence="1" key="1">
    <citation type="journal article" date="2023" name="Environ. Microbiol.">
        <title>The 2-methylpropene degradation pathway in Mycobacteriaceae family strains.</title>
        <authorList>
            <person name="Helbich S."/>
            <person name="Barrantes I."/>
            <person name="Dos Anjos Borges L.G."/>
            <person name="Pieper D.H."/>
            <person name="Vainshtein Y."/>
            <person name="Sohn K."/>
            <person name="Engesser K.H."/>
        </authorList>
    </citation>
    <scope>NUCLEOTIDE SEQUENCE</scope>
    <source>
        <strain evidence="1">IBE100</strain>
    </source>
</reference>
<organism evidence="1 2">
    <name type="scientific">Mycolicibacterium gadium</name>
    <name type="common">Mycobacterium gadium</name>
    <dbReference type="NCBI Taxonomy" id="1794"/>
    <lineage>
        <taxon>Bacteria</taxon>
        <taxon>Bacillati</taxon>
        <taxon>Actinomycetota</taxon>
        <taxon>Actinomycetes</taxon>
        <taxon>Mycobacteriales</taxon>
        <taxon>Mycobacteriaceae</taxon>
        <taxon>Mycolicibacterium</taxon>
    </lineage>
</organism>
<evidence type="ECO:0000313" key="2">
    <source>
        <dbReference type="Proteomes" id="UP001154266"/>
    </source>
</evidence>
<dbReference type="RefSeq" id="WP_278221058.1">
    <property type="nucleotide sequence ID" value="NZ_JAKZMO010000008.1"/>
</dbReference>
<evidence type="ECO:0000313" key="1">
    <source>
        <dbReference type="EMBL" id="MDG5483341.1"/>
    </source>
</evidence>
<protein>
    <submittedName>
        <fullName evidence="1">Uncharacterized protein</fullName>
    </submittedName>
</protein>
<accession>A0ABT6GP88</accession>
<dbReference type="EMBL" id="JAKZMO010000008">
    <property type="protein sequence ID" value="MDG5483341.1"/>
    <property type="molecule type" value="Genomic_DNA"/>
</dbReference>
<keyword evidence="2" id="KW-1185">Reference proteome</keyword>
<proteinExistence type="predicted"/>
<gene>
    <name evidence="1" type="ORF">MNO81_11120</name>
</gene>